<evidence type="ECO:0000313" key="2">
    <source>
        <dbReference type="EMBL" id="KMZ73868.1"/>
    </source>
</evidence>
<dbReference type="InterPro" id="IPR036047">
    <property type="entry name" value="F-box-like_dom_sf"/>
</dbReference>
<dbReference type="GO" id="GO:0019005">
    <property type="term" value="C:SCF ubiquitin ligase complex"/>
    <property type="evidence" value="ECO:0000318"/>
    <property type="project" value="GO_Central"/>
</dbReference>
<comment type="caution">
    <text evidence="2">The sequence shown here is derived from an EMBL/GenBank/DDBJ whole genome shotgun (WGS) entry which is preliminary data.</text>
</comment>
<keyword evidence="3" id="KW-1185">Reference proteome</keyword>
<proteinExistence type="predicted"/>
<dbReference type="SUPFAM" id="SSF81383">
    <property type="entry name" value="F-box domain"/>
    <property type="match status" value="1"/>
</dbReference>
<dbReference type="Proteomes" id="UP000036987">
    <property type="component" value="Unassembled WGS sequence"/>
</dbReference>
<organism evidence="2 3">
    <name type="scientific">Zostera marina</name>
    <name type="common">Eelgrass</name>
    <dbReference type="NCBI Taxonomy" id="29655"/>
    <lineage>
        <taxon>Eukaryota</taxon>
        <taxon>Viridiplantae</taxon>
        <taxon>Streptophyta</taxon>
        <taxon>Embryophyta</taxon>
        <taxon>Tracheophyta</taxon>
        <taxon>Spermatophyta</taxon>
        <taxon>Magnoliopsida</taxon>
        <taxon>Liliopsida</taxon>
        <taxon>Zosteraceae</taxon>
        <taxon>Zostera</taxon>
    </lineage>
</organism>
<evidence type="ECO:0000313" key="3">
    <source>
        <dbReference type="Proteomes" id="UP000036987"/>
    </source>
</evidence>
<reference evidence="3" key="1">
    <citation type="journal article" date="2016" name="Nature">
        <title>The genome of the seagrass Zostera marina reveals angiosperm adaptation to the sea.</title>
        <authorList>
            <person name="Olsen J.L."/>
            <person name="Rouze P."/>
            <person name="Verhelst B."/>
            <person name="Lin Y.-C."/>
            <person name="Bayer T."/>
            <person name="Collen J."/>
            <person name="Dattolo E."/>
            <person name="De Paoli E."/>
            <person name="Dittami S."/>
            <person name="Maumus F."/>
            <person name="Michel G."/>
            <person name="Kersting A."/>
            <person name="Lauritano C."/>
            <person name="Lohaus R."/>
            <person name="Toepel M."/>
            <person name="Tonon T."/>
            <person name="Vanneste K."/>
            <person name="Amirebrahimi M."/>
            <person name="Brakel J."/>
            <person name="Bostroem C."/>
            <person name="Chovatia M."/>
            <person name="Grimwood J."/>
            <person name="Jenkins J.W."/>
            <person name="Jueterbock A."/>
            <person name="Mraz A."/>
            <person name="Stam W.T."/>
            <person name="Tice H."/>
            <person name="Bornberg-Bauer E."/>
            <person name="Green P.J."/>
            <person name="Pearson G.A."/>
            <person name="Procaccini G."/>
            <person name="Duarte C.M."/>
            <person name="Schmutz J."/>
            <person name="Reusch T.B.H."/>
            <person name="Van de Peer Y."/>
        </authorList>
    </citation>
    <scope>NUCLEOTIDE SEQUENCE [LARGE SCALE GENOMIC DNA]</scope>
    <source>
        <strain evidence="3">cv. Finnish</strain>
    </source>
</reference>
<dbReference type="EMBL" id="LFYR01000514">
    <property type="protein sequence ID" value="KMZ73868.1"/>
    <property type="molecule type" value="Genomic_DNA"/>
</dbReference>
<dbReference type="Gene3D" id="3.80.10.10">
    <property type="entry name" value="Ribonuclease Inhibitor"/>
    <property type="match status" value="3"/>
</dbReference>
<protein>
    <submittedName>
        <fullName evidence="2">Putative F-box/leucine rich repeat protein</fullName>
    </submittedName>
</protein>
<dbReference type="STRING" id="29655.A0A0K9PXT8"/>
<sequence length="563" mass="61435">MPSATSSGTSASAVSATGKKRGRGIYNCGRCGLPKKGHICHIPAQPAESAITPSTAPRSVVVSRRALSFDEDVVEVSNLTRKVEVGEEGGEMVGEIRRSSLVDVMRRLPPKELMIVAGVCKGWRDCVRRVWKSTTGLRLLVPAKAQIGFVGSVLQRCGDLISLSLRMESDFDATILACIAFSCTNLEKLEITTVNNAVNRIHGSELSRFVAEKRSLTTLTIEGCTNLGFLKLSSSSLLTLWLSNLYCISNTVINCPNLKELSFDFSRNGNDTTDLTIMLENLGHTCPRLRNIHIASIHLCNSAVLALADANLRGLRMIALLLGSKMTDSSVTAIVQSYKHLEFLDLSGSSISDSGISMICNAFPNTLTSLLLAFCPNITSSGIQFATAQLPFLRVIDCGMSMCDDVSSETETFQECGSNKNEDINDAKSFQKLHPIYQKLIIKHGRLKKLSLWSCSGLNALYLNCPDLRDLNLNSCTNLNPEKLLLQCSSLEKVHASGCQDLLTAAIQSQIQNEFSSGDNNPQPCKRLPDSSKRVLVPDFLGEQSSDEKVSKRLRRSNCTVQF</sequence>
<dbReference type="InterPro" id="IPR001810">
    <property type="entry name" value="F-box_dom"/>
</dbReference>
<dbReference type="InterPro" id="IPR050648">
    <property type="entry name" value="F-box_LRR-repeat"/>
</dbReference>
<feature type="domain" description="F-box" evidence="1">
    <location>
        <begin position="101"/>
        <end position="130"/>
    </location>
</feature>
<dbReference type="GO" id="GO:0031146">
    <property type="term" value="P:SCF-dependent proteasomal ubiquitin-dependent protein catabolic process"/>
    <property type="evidence" value="ECO:0000318"/>
    <property type="project" value="GO_Central"/>
</dbReference>
<dbReference type="OrthoDB" id="6362633at2759"/>
<gene>
    <name evidence="2" type="ORF">ZOSMA_13G00720</name>
</gene>
<accession>A0A0K9PXT8</accession>
<dbReference type="PANTHER" id="PTHR13382">
    <property type="entry name" value="MITOCHONDRIAL ATP SYNTHASE COUPLING FACTOR B"/>
    <property type="match status" value="1"/>
</dbReference>
<evidence type="ECO:0000259" key="1">
    <source>
        <dbReference type="Pfam" id="PF00646"/>
    </source>
</evidence>
<dbReference type="Pfam" id="PF00646">
    <property type="entry name" value="F-box"/>
    <property type="match status" value="1"/>
</dbReference>
<dbReference type="SUPFAM" id="SSF52047">
    <property type="entry name" value="RNI-like"/>
    <property type="match status" value="1"/>
</dbReference>
<dbReference type="InterPro" id="IPR032675">
    <property type="entry name" value="LRR_dom_sf"/>
</dbReference>
<dbReference type="AlphaFoldDB" id="A0A0K9PXT8"/>
<dbReference type="PANTHER" id="PTHR13382:SF21">
    <property type="entry name" value="OS12G0601000 PROTEIN"/>
    <property type="match status" value="1"/>
</dbReference>
<name>A0A0K9PXT8_ZOSMR</name>
<dbReference type="OMA" id="RISKRCC"/>